<reference evidence="1 2" key="1">
    <citation type="journal article" date="2016" name="Nat. Commun.">
        <title>Thousands of microbial genomes shed light on interconnected biogeochemical processes in an aquifer system.</title>
        <authorList>
            <person name="Anantharaman K."/>
            <person name="Brown C.T."/>
            <person name="Hug L.A."/>
            <person name="Sharon I."/>
            <person name="Castelle C.J."/>
            <person name="Probst A.J."/>
            <person name="Thomas B.C."/>
            <person name="Singh A."/>
            <person name="Wilkins M.J."/>
            <person name="Karaoz U."/>
            <person name="Brodie E.L."/>
            <person name="Williams K.H."/>
            <person name="Hubbard S.S."/>
            <person name="Banfield J.F."/>
        </authorList>
    </citation>
    <scope>NUCLEOTIDE SEQUENCE [LARGE SCALE GENOMIC DNA]</scope>
</reference>
<proteinExistence type="predicted"/>
<gene>
    <name evidence="1" type="ORF">A2462_05450</name>
</gene>
<dbReference type="Proteomes" id="UP000177309">
    <property type="component" value="Unassembled WGS sequence"/>
</dbReference>
<protein>
    <submittedName>
        <fullName evidence="1">Uncharacterized protein</fullName>
    </submittedName>
</protein>
<evidence type="ECO:0000313" key="1">
    <source>
        <dbReference type="EMBL" id="OGC35021.1"/>
    </source>
</evidence>
<evidence type="ECO:0000313" key="2">
    <source>
        <dbReference type="Proteomes" id="UP000177309"/>
    </source>
</evidence>
<dbReference type="AlphaFoldDB" id="A0A1F4TQP6"/>
<sequence length="85" mass="9812">MIEIFTVDNPDKKLKSLTKDIFDLPKGNYDLPTHDHSQQKILDQLYQLGVRQIIHDGSKQEIHCLNGFKFAQNPSGQHDKLILKN</sequence>
<organism evidence="1 2">
    <name type="scientific">candidate division WOR-1 bacterium RIFOXYC2_FULL_41_25</name>
    <dbReference type="NCBI Taxonomy" id="1802586"/>
    <lineage>
        <taxon>Bacteria</taxon>
        <taxon>Bacillati</taxon>
        <taxon>Saganbacteria</taxon>
    </lineage>
</organism>
<comment type="caution">
    <text evidence="1">The sequence shown here is derived from an EMBL/GenBank/DDBJ whole genome shotgun (WGS) entry which is preliminary data.</text>
</comment>
<name>A0A1F4TQP6_UNCSA</name>
<accession>A0A1F4TQP6</accession>
<dbReference type="EMBL" id="MEUI01000011">
    <property type="protein sequence ID" value="OGC35021.1"/>
    <property type="molecule type" value="Genomic_DNA"/>
</dbReference>